<dbReference type="AlphaFoldDB" id="A0A210QXC1"/>
<keyword evidence="3" id="KW-1185">Reference proteome</keyword>
<keyword evidence="1" id="KW-0732">Signal</keyword>
<proteinExistence type="predicted"/>
<evidence type="ECO:0000256" key="1">
    <source>
        <dbReference type="SAM" id="SignalP"/>
    </source>
</evidence>
<gene>
    <name evidence="2" type="ORF">KP79_PYT09406</name>
</gene>
<name>A0A210QXC1_MIZYE</name>
<protein>
    <submittedName>
        <fullName evidence="2">Uncharacterized protein</fullName>
    </submittedName>
</protein>
<dbReference type="EMBL" id="NEDP02001369">
    <property type="protein sequence ID" value="OWF53361.1"/>
    <property type="molecule type" value="Genomic_DNA"/>
</dbReference>
<comment type="caution">
    <text evidence="2">The sequence shown here is derived from an EMBL/GenBank/DDBJ whole genome shotgun (WGS) entry which is preliminary data.</text>
</comment>
<dbReference type="Proteomes" id="UP000242188">
    <property type="component" value="Unassembled WGS sequence"/>
</dbReference>
<organism evidence="2 3">
    <name type="scientific">Mizuhopecten yessoensis</name>
    <name type="common">Japanese scallop</name>
    <name type="synonym">Patinopecten yessoensis</name>
    <dbReference type="NCBI Taxonomy" id="6573"/>
    <lineage>
        <taxon>Eukaryota</taxon>
        <taxon>Metazoa</taxon>
        <taxon>Spiralia</taxon>
        <taxon>Lophotrochozoa</taxon>
        <taxon>Mollusca</taxon>
        <taxon>Bivalvia</taxon>
        <taxon>Autobranchia</taxon>
        <taxon>Pteriomorphia</taxon>
        <taxon>Pectinida</taxon>
        <taxon>Pectinoidea</taxon>
        <taxon>Pectinidae</taxon>
        <taxon>Mizuhopecten</taxon>
    </lineage>
</organism>
<accession>A0A210QXC1</accession>
<feature type="signal peptide" evidence="1">
    <location>
        <begin position="1"/>
        <end position="23"/>
    </location>
</feature>
<reference evidence="2 3" key="1">
    <citation type="journal article" date="2017" name="Nat. Ecol. Evol.">
        <title>Scallop genome provides insights into evolution of bilaterian karyotype and development.</title>
        <authorList>
            <person name="Wang S."/>
            <person name="Zhang J."/>
            <person name="Jiao W."/>
            <person name="Li J."/>
            <person name="Xun X."/>
            <person name="Sun Y."/>
            <person name="Guo X."/>
            <person name="Huan P."/>
            <person name="Dong B."/>
            <person name="Zhang L."/>
            <person name="Hu X."/>
            <person name="Sun X."/>
            <person name="Wang J."/>
            <person name="Zhao C."/>
            <person name="Wang Y."/>
            <person name="Wang D."/>
            <person name="Huang X."/>
            <person name="Wang R."/>
            <person name="Lv J."/>
            <person name="Li Y."/>
            <person name="Zhang Z."/>
            <person name="Liu B."/>
            <person name="Lu W."/>
            <person name="Hui Y."/>
            <person name="Liang J."/>
            <person name="Zhou Z."/>
            <person name="Hou R."/>
            <person name="Li X."/>
            <person name="Liu Y."/>
            <person name="Li H."/>
            <person name="Ning X."/>
            <person name="Lin Y."/>
            <person name="Zhao L."/>
            <person name="Xing Q."/>
            <person name="Dou J."/>
            <person name="Li Y."/>
            <person name="Mao J."/>
            <person name="Guo H."/>
            <person name="Dou H."/>
            <person name="Li T."/>
            <person name="Mu C."/>
            <person name="Jiang W."/>
            <person name="Fu Q."/>
            <person name="Fu X."/>
            <person name="Miao Y."/>
            <person name="Liu J."/>
            <person name="Yu Q."/>
            <person name="Li R."/>
            <person name="Liao H."/>
            <person name="Li X."/>
            <person name="Kong Y."/>
            <person name="Jiang Z."/>
            <person name="Chourrout D."/>
            <person name="Li R."/>
            <person name="Bao Z."/>
        </authorList>
    </citation>
    <scope>NUCLEOTIDE SEQUENCE [LARGE SCALE GENOMIC DNA]</scope>
    <source>
        <strain evidence="2 3">PY_sf001</strain>
    </source>
</reference>
<evidence type="ECO:0000313" key="2">
    <source>
        <dbReference type="EMBL" id="OWF53361.1"/>
    </source>
</evidence>
<sequence length="103" mass="11219">MTYNIVGTRLIFILILLAVTVSTAPMKCTPCAIYCSIANPAVTGPSCWSCQCEPAGDSSYKPSNAMCDYEYCKLKCGDRGFDRDVAGCPNCRCRALVRINYPS</sequence>
<evidence type="ECO:0000313" key="3">
    <source>
        <dbReference type="Proteomes" id="UP000242188"/>
    </source>
</evidence>
<feature type="chain" id="PRO_5013347010" evidence="1">
    <location>
        <begin position="24"/>
        <end position="103"/>
    </location>
</feature>